<evidence type="ECO:0000256" key="3">
    <source>
        <dbReference type="ARBA" id="ARBA00022771"/>
    </source>
</evidence>
<name>A0A182WN21_9DIPT</name>
<keyword evidence="4" id="KW-0862">Zinc</keyword>
<evidence type="ECO:0000256" key="5">
    <source>
        <dbReference type="PROSITE-ProRule" id="PRU00042"/>
    </source>
</evidence>
<protein>
    <recommendedName>
        <fullName evidence="7">C2H2-type domain-containing protein</fullName>
    </recommendedName>
</protein>
<dbReference type="PANTHER" id="PTHR24379:SF121">
    <property type="entry name" value="C2H2-TYPE DOMAIN-CONTAINING PROTEIN"/>
    <property type="match status" value="1"/>
</dbReference>
<dbReference type="PROSITE" id="PS50157">
    <property type="entry name" value="ZINC_FINGER_C2H2_2"/>
    <property type="match status" value="3"/>
</dbReference>
<organism evidence="8 9">
    <name type="scientific">Anopheles minimus</name>
    <dbReference type="NCBI Taxonomy" id="112268"/>
    <lineage>
        <taxon>Eukaryota</taxon>
        <taxon>Metazoa</taxon>
        <taxon>Ecdysozoa</taxon>
        <taxon>Arthropoda</taxon>
        <taxon>Hexapoda</taxon>
        <taxon>Insecta</taxon>
        <taxon>Pterygota</taxon>
        <taxon>Neoptera</taxon>
        <taxon>Endopterygota</taxon>
        <taxon>Diptera</taxon>
        <taxon>Nematocera</taxon>
        <taxon>Culicoidea</taxon>
        <taxon>Culicidae</taxon>
        <taxon>Anophelinae</taxon>
        <taxon>Anopheles</taxon>
    </lineage>
</organism>
<evidence type="ECO:0000256" key="4">
    <source>
        <dbReference type="ARBA" id="ARBA00022833"/>
    </source>
</evidence>
<dbReference type="Gene3D" id="3.30.160.60">
    <property type="entry name" value="Classic Zinc Finger"/>
    <property type="match status" value="3"/>
</dbReference>
<sequence length="1406" mass="159749">MEQLQSTENTLPVKNILKPWTKEPLTKCWDWCSPMLDEESLNNLYKCMGSYCSFNTNNTSAMTSHLHGHEDSLDILKCAYCVASFNEIHELIAHIKVEHGQCRYQCSYCFYRSLDAANVLNHQKIYHKEDRCAGKSIFELTKHHEIPKMDYMGAAVRGKVRQKVLKCTVCQQQFLAISAYIQHIKTLHYGTSVSCCWCRKEIMKDNAAAHLLTHYIGTYECLYCDYACNIKQMMQRHLGNVHSSKPMFCSKRREITDAHLPQKKYLLDLREMVPAEYLKSLNAVPKTTITINDKISKASIAEKQASGEKMQIPKIVNVQGGINVDGNGKILAAKQTLPRTSGFTKLSFCNEEIRIGPNSKVFVKRAADSALVDRVKRARLDPTVLKLYENSNITLTKTSTHAMQSNARPLSPSSNVSNTREVGETQCFIKTILPETVTNSGDSTSIKCKTFAALSGAMPSNAFSMAANSADNSSECSDLMEHVRNSVEHEQSASERSHHVNVTKRGSKASPIGFRLTEFRSNIDAYYRQLCLCLSKTTFKPRDINVCGISACTLRFDNHDQLFKHMKNSHGVISIETQLAIVCTHCALQVNNISNYLYHLSVHSLNQYVCFQCCYKHFLLPTVVTHMNVEHGCTSVQLSFAHPIRRDLLSDIIVVMPGAITMDEKLKYMRDTMSLGEEIARKNNSTNKTMVPSVPTNRNVTVTDATNYRRYPKQSHFSLLYKCGLCQTVETSKLAFQNHLIEECPNKNRNFYLCAHCNKIYKNWTKNPEAIFEHLYFHGENLYGCGVCPYYHYLFENVATHIKTSLHSAKCEINVLREAADQWECNVCQLKSPFRQTIMEHMQNVHDLPGERFMCSLCNYRTLTKEDSITHFKQNHPNQDVVMIEMYHETEIENSSNNEDTDSDDSSDVQIIDNVIESFSIPSSSDHGENEEDRLAEFGNEEEESNDHTVMRTWSVSNEHNYSKMDSNDIHEHINAIVKIENSTVTTNSVSACKSTDENGLAESNQPSYIDSSVVAPIENTSPALAETHEVLNNAAHQKDETIATEQELQQSLSPSTVMNGLSMERRASKRVAVKKDVTCRWNDCTKYGCIFCDNSFEHYKSLHMHSRIVHGTMSKNFLCDPNTEPSQVVGSFTGFRLLSIARCFYCDKQDTCSALRMHHDKKHEGKTFICLDYWNAFKCGLCAYLNGSGNEKEFSNHFLQYHTTCKNYLTPFDHIDDAFIQWAVSLGKKLNVPINDEVKIIKYICGTCSDKCEDELSMGMHVAKHILKFDCDHCNASFKEAKILFEHLLTLHRKEDYVPPSTAPTLSDQQLLEVRMCFINGFILSKREAQFTSYGSFQVLEEGIQKYYEDQLKALDNYKTLLSNPISTSGTVEETGICKSFLLHQNRCPVLKIVPVDVKTLEEPQ</sequence>
<dbReference type="EnsemblMetazoa" id="AMIN014126-RB">
    <property type="protein sequence ID" value="AMIN014126-PB"/>
    <property type="gene ID" value="AMIN014126"/>
</dbReference>
<keyword evidence="3 5" id="KW-0863">Zinc-finger</keyword>
<dbReference type="STRING" id="112268.A0A182WN21"/>
<feature type="region of interest" description="Disordered" evidence="6">
    <location>
        <begin position="919"/>
        <end position="949"/>
    </location>
</feature>
<reference evidence="8" key="2">
    <citation type="submission" date="2020-05" db="UniProtKB">
        <authorList>
            <consortium name="EnsemblMetazoa"/>
        </authorList>
    </citation>
    <scope>IDENTIFICATION</scope>
    <source>
        <strain evidence="8">MINIMUS1</strain>
    </source>
</reference>
<feature type="compositionally biased region" description="Acidic residues" evidence="6">
    <location>
        <begin position="929"/>
        <end position="945"/>
    </location>
</feature>
<feature type="domain" description="C2H2-type" evidence="7">
    <location>
        <begin position="165"/>
        <end position="193"/>
    </location>
</feature>
<accession>A0A182WN21</accession>
<dbReference type="GO" id="GO:0008270">
    <property type="term" value="F:zinc ion binding"/>
    <property type="evidence" value="ECO:0007669"/>
    <property type="project" value="UniProtKB-KW"/>
</dbReference>
<evidence type="ECO:0000313" key="8">
    <source>
        <dbReference type="EnsemblMetazoa" id="AMIN014126-PB"/>
    </source>
</evidence>
<evidence type="ECO:0000259" key="7">
    <source>
        <dbReference type="PROSITE" id="PS50157"/>
    </source>
</evidence>
<keyword evidence="9" id="KW-1185">Reference proteome</keyword>
<evidence type="ECO:0000256" key="1">
    <source>
        <dbReference type="ARBA" id="ARBA00022723"/>
    </source>
</evidence>
<evidence type="ECO:0000256" key="2">
    <source>
        <dbReference type="ARBA" id="ARBA00022737"/>
    </source>
</evidence>
<dbReference type="VEuPathDB" id="VectorBase:AMIN014126"/>
<evidence type="ECO:0000313" key="9">
    <source>
        <dbReference type="Proteomes" id="UP000075920"/>
    </source>
</evidence>
<evidence type="ECO:0000256" key="6">
    <source>
        <dbReference type="SAM" id="MobiDB-lite"/>
    </source>
</evidence>
<reference evidence="9" key="1">
    <citation type="submission" date="2013-03" db="EMBL/GenBank/DDBJ databases">
        <title>The Genome Sequence of Anopheles minimus MINIMUS1.</title>
        <authorList>
            <consortium name="The Broad Institute Genomics Platform"/>
            <person name="Neafsey D.E."/>
            <person name="Walton C."/>
            <person name="Walker B."/>
            <person name="Young S.K."/>
            <person name="Zeng Q."/>
            <person name="Gargeya S."/>
            <person name="Fitzgerald M."/>
            <person name="Haas B."/>
            <person name="Abouelleil A."/>
            <person name="Allen A.W."/>
            <person name="Alvarado L."/>
            <person name="Arachchi H.M."/>
            <person name="Berlin A.M."/>
            <person name="Chapman S.B."/>
            <person name="Gainer-Dewar J."/>
            <person name="Goldberg J."/>
            <person name="Griggs A."/>
            <person name="Gujja S."/>
            <person name="Hansen M."/>
            <person name="Howarth C."/>
            <person name="Imamovic A."/>
            <person name="Ireland A."/>
            <person name="Larimer J."/>
            <person name="McCowan C."/>
            <person name="Murphy C."/>
            <person name="Pearson M."/>
            <person name="Poon T.W."/>
            <person name="Priest M."/>
            <person name="Roberts A."/>
            <person name="Saif S."/>
            <person name="Shea T."/>
            <person name="Sisk P."/>
            <person name="Sykes S."/>
            <person name="Wortman J."/>
            <person name="Nusbaum C."/>
            <person name="Birren B."/>
        </authorList>
    </citation>
    <scope>NUCLEOTIDE SEQUENCE [LARGE SCALE GENOMIC DNA]</scope>
    <source>
        <strain evidence="9">MINIMUS1</strain>
    </source>
</reference>
<feature type="domain" description="C2H2-type" evidence="7">
    <location>
        <begin position="1270"/>
        <end position="1298"/>
    </location>
</feature>
<dbReference type="SMART" id="SM00355">
    <property type="entry name" value="ZnF_C2H2"/>
    <property type="match status" value="19"/>
</dbReference>
<dbReference type="Proteomes" id="UP000075920">
    <property type="component" value="Unassembled WGS sequence"/>
</dbReference>
<proteinExistence type="predicted"/>
<keyword evidence="2" id="KW-0677">Repeat</keyword>
<feature type="domain" description="C2H2-type" evidence="7">
    <location>
        <begin position="1088"/>
        <end position="1111"/>
    </location>
</feature>
<dbReference type="PROSITE" id="PS00028">
    <property type="entry name" value="ZINC_FINGER_C2H2_1"/>
    <property type="match status" value="7"/>
</dbReference>
<dbReference type="PANTHER" id="PTHR24379">
    <property type="entry name" value="KRAB AND ZINC FINGER DOMAIN-CONTAINING"/>
    <property type="match status" value="1"/>
</dbReference>
<dbReference type="InterPro" id="IPR013087">
    <property type="entry name" value="Znf_C2H2_type"/>
</dbReference>
<keyword evidence="1" id="KW-0479">Metal-binding</keyword>
<dbReference type="EnsemblMetazoa" id="AMIN014126-RA">
    <property type="protein sequence ID" value="AMIN014126-PA"/>
    <property type="gene ID" value="AMIN014126"/>
</dbReference>